<name>A0A4R2BSH2_9HYPH</name>
<organism evidence="1 2">
    <name type="scientific">Sinorhizobium americanum</name>
    <dbReference type="NCBI Taxonomy" id="194963"/>
    <lineage>
        <taxon>Bacteria</taxon>
        <taxon>Pseudomonadati</taxon>
        <taxon>Pseudomonadota</taxon>
        <taxon>Alphaproteobacteria</taxon>
        <taxon>Hyphomicrobiales</taxon>
        <taxon>Rhizobiaceae</taxon>
        <taxon>Sinorhizobium/Ensifer group</taxon>
        <taxon>Sinorhizobium</taxon>
    </lineage>
</organism>
<evidence type="ECO:0000313" key="1">
    <source>
        <dbReference type="EMBL" id="TCN29702.1"/>
    </source>
</evidence>
<comment type="caution">
    <text evidence="1">The sequence shown here is derived from an EMBL/GenBank/DDBJ whole genome shotgun (WGS) entry which is preliminary data.</text>
</comment>
<dbReference type="AlphaFoldDB" id="A0A4R2BSH2"/>
<protein>
    <submittedName>
        <fullName evidence="1">Uncharacterized protein</fullName>
    </submittedName>
</protein>
<accession>A0A4R2BSH2</accession>
<dbReference type="Proteomes" id="UP000295043">
    <property type="component" value="Unassembled WGS sequence"/>
</dbReference>
<gene>
    <name evidence="1" type="ORF">EV184_1097</name>
</gene>
<reference evidence="1 2" key="1">
    <citation type="submission" date="2019-03" db="EMBL/GenBank/DDBJ databases">
        <title>Genomic Encyclopedia of Type Strains, Phase IV (KMG-V): Genome sequencing to study the core and pangenomes of soil and plant-associated prokaryotes.</title>
        <authorList>
            <person name="Whitman W."/>
        </authorList>
    </citation>
    <scope>NUCLEOTIDE SEQUENCE [LARGE SCALE GENOMIC DNA]</scope>
    <source>
        <strain evidence="1 2">23C40</strain>
    </source>
</reference>
<dbReference type="EMBL" id="SLVU01000009">
    <property type="protein sequence ID" value="TCN29702.1"/>
    <property type="molecule type" value="Genomic_DNA"/>
</dbReference>
<sequence>MHDRFLRNLAFYFRNSTKNHPDLVVAARW</sequence>
<evidence type="ECO:0000313" key="2">
    <source>
        <dbReference type="Proteomes" id="UP000295043"/>
    </source>
</evidence>
<proteinExistence type="predicted"/>